<reference evidence="1 2" key="2">
    <citation type="journal article" date="2022" name="Mol. Ecol. Resour.">
        <title>The genomes of chicory, endive, great burdock and yacon provide insights into Asteraceae paleo-polyploidization history and plant inulin production.</title>
        <authorList>
            <person name="Fan W."/>
            <person name="Wang S."/>
            <person name="Wang H."/>
            <person name="Wang A."/>
            <person name="Jiang F."/>
            <person name="Liu H."/>
            <person name="Zhao H."/>
            <person name="Xu D."/>
            <person name="Zhang Y."/>
        </authorList>
    </citation>
    <scope>NUCLEOTIDE SEQUENCE [LARGE SCALE GENOMIC DNA]</scope>
    <source>
        <strain evidence="2">cv. Punajuju</strain>
        <tissue evidence="1">Leaves</tissue>
    </source>
</reference>
<keyword evidence="2" id="KW-1185">Reference proteome</keyword>
<dbReference type="Proteomes" id="UP001055811">
    <property type="component" value="Linkage Group LG01"/>
</dbReference>
<reference evidence="2" key="1">
    <citation type="journal article" date="2022" name="Mol. Ecol. Resour.">
        <title>The genomes of chicory, endive, great burdock and yacon provide insights into Asteraceae palaeo-polyploidization history and plant inulin production.</title>
        <authorList>
            <person name="Fan W."/>
            <person name="Wang S."/>
            <person name="Wang H."/>
            <person name="Wang A."/>
            <person name="Jiang F."/>
            <person name="Liu H."/>
            <person name="Zhao H."/>
            <person name="Xu D."/>
            <person name="Zhang Y."/>
        </authorList>
    </citation>
    <scope>NUCLEOTIDE SEQUENCE [LARGE SCALE GENOMIC DNA]</scope>
    <source>
        <strain evidence="2">cv. Punajuju</strain>
    </source>
</reference>
<evidence type="ECO:0000313" key="1">
    <source>
        <dbReference type="EMBL" id="KAI3791855.1"/>
    </source>
</evidence>
<dbReference type="EMBL" id="CM042009">
    <property type="protein sequence ID" value="KAI3791855.1"/>
    <property type="molecule type" value="Genomic_DNA"/>
</dbReference>
<gene>
    <name evidence="1" type="ORF">L2E82_05718</name>
</gene>
<evidence type="ECO:0000313" key="2">
    <source>
        <dbReference type="Proteomes" id="UP001055811"/>
    </source>
</evidence>
<protein>
    <submittedName>
        <fullName evidence="1">Uncharacterized protein</fullName>
    </submittedName>
</protein>
<comment type="caution">
    <text evidence="1">The sequence shown here is derived from an EMBL/GenBank/DDBJ whole genome shotgun (WGS) entry which is preliminary data.</text>
</comment>
<accession>A0ACB9H9K7</accession>
<proteinExistence type="predicted"/>
<sequence length="93" mass="10723">MGFFSFKLGVMEIGDSSKSVRSKGFQSFLFSQIDDGTIFITPCFYKSDFDDQSSLKSSMKRNRSKRPTISVHQYQKQKKKKKDLLSALVRRTP</sequence>
<name>A0ACB9H9K7_CICIN</name>
<organism evidence="1 2">
    <name type="scientific">Cichorium intybus</name>
    <name type="common">Chicory</name>
    <dbReference type="NCBI Taxonomy" id="13427"/>
    <lineage>
        <taxon>Eukaryota</taxon>
        <taxon>Viridiplantae</taxon>
        <taxon>Streptophyta</taxon>
        <taxon>Embryophyta</taxon>
        <taxon>Tracheophyta</taxon>
        <taxon>Spermatophyta</taxon>
        <taxon>Magnoliopsida</taxon>
        <taxon>eudicotyledons</taxon>
        <taxon>Gunneridae</taxon>
        <taxon>Pentapetalae</taxon>
        <taxon>asterids</taxon>
        <taxon>campanulids</taxon>
        <taxon>Asterales</taxon>
        <taxon>Asteraceae</taxon>
        <taxon>Cichorioideae</taxon>
        <taxon>Cichorieae</taxon>
        <taxon>Cichoriinae</taxon>
        <taxon>Cichorium</taxon>
    </lineage>
</organism>